<dbReference type="GO" id="GO:0042765">
    <property type="term" value="C:GPI-anchor transamidase complex"/>
    <property type="evidence" value="ECO:0007669"/>
    <property type="project" value="InterPro"/>
</dbReference>
<evidence type="ECO:0000256" key="1">
    <source>
        <dbReference type="ARBA" id="ARBA00004477"/>
    </source>
</evidence>
<evidence type="ECO:0000256" key="5">
    <source>
        <dbReference type="ARBA" id="ARBA00022692"/>
    </source>
</evidence>
<evidence type="ECO:0000256" key="9">
    <source>
        <dbReference type="SAM" id="Phobius"/>
    </source>
</evidence>
<comment type="pathway">
    <text evidence="2">Glycolipid biosynthesis; glycosylphosphatidylinositol-anchor biosynthesis.</text>
</comment>
<feature type="transmembrane region" description="Helical" evidence="9">
    <location>
        <begin position="307"/>
        <end position="333"/>
    </location>
</feature>
<evidence type="ECO:0000256" key="3">
    <source>
        <dbReference type="ARBA" id="ARBA00010026"/>
    </source>
</evidence>
<dbReference type="AlphaFoldDB" id="A0AA91Q208"/>
<organism evidence="11 12">
    <name type="scientific">Clavispora lusitaniae</name>
    <name type="common">Candida lusitaniae</name>
    <dbReference type="NCBI Taxonomy" id="36911"/>
    <lineage>
        <taxon>Eukaryota</taxon>
        <taxon>Fungi</taxon>
        <taxon>Dikarya</taxon>
        <taxon>Ascomycota</taxon>
        <taxon>Saccharomycotina</taxon>
        <taxon>Pichiomycetes</taxon>
        <taxon>Metschnikowiaceae</taxon>
        <taxon>Clavispora</taxon>
    </lineage>
</organism>
<evidence type="ECO:0000256" key="2">
    <source>
        <dbReference type="ARBA" id="ARBA00004687"/>
    </source>
</evidence>
<feature type="transmembrane region" description="Helical" evidence="9">
    <location>
        <begin position="244"/>
        <end position="265"/>
    </location>
</feature>
<gene>
    <name evidence="11" type="ORF">A9F13_03g00627</name>
</gene>
<feature type="transmembrane region" description="Helical" evidence="9">
    <location>
        <begin position="86"/>
        <end position="103"/>
    </location>
</feature>
<dbReference type="InterPro" id="IPR009600">
    <property type="entry name" value="PIG-U"/>
</dbReference>
<dbReference type="KEGG" id="clus:A9F13_03g00627"/>
<dbReference type="EMBL" id="LYUB02000003">
    <property type="protein sequence ID" value="OVF09939.1"/>
    <property type="molecule type" value="Genomic_DNA"/>
</dbReference>
<dbReference type="GO" id="GO:0016255">
    <property type="term" value="P:attachment of GPI anchor to protein"/>
    <property type="evidence" value="ECO:0007669"/>
    <property type="project" value="InterPro"/>
</dbReference>
<dbReference type="Proteomes" id="UP000195602">
    <property type="component" value="Unassembled WGS sequence"/>
</dbReference>
<keyword evidence="5 9" id="KW-0812">Transmembrane</keyword>
<feature type="transmembrane region" description="Helical" evidence="9">
    <location>
        <begin position="211"/>
        <end position="232"/>
    </location>
</feature>
<feature type="transmembrane region" description="Helical" evidence="9">
    <location>
        <begin position="174"/>
        <end position="199"/>
    </location>
</feature>
<keyword evidence="4" id="KW-0337">GPI-anchor biosynthesis</keyword>
<keyword evidence="8 9" id="KW-0472">Membrane</keyword>
<comment type="subcellular location">
    <subcellularLocation>
        <location evidence="1">Endoplasmic reticulum membrane</location>
        <topology evidence="1">Multi-pass membrane protein</topology>
    </subcellularLocation>
</comment>
<keyword evidence="10" id="KW-0732">Signal</keyword>
<feature type="transmembrane region" description="Helical" evidence="9">
    <location>
        <begin position="354"/>
        <end position="374"/>
    </location>
</feature>
<evidence type="ECO:0000256" key="4">
    <source>
        <dbReference type="ARBA" id="ARBA00022502"/>
    </source>
</evidence>
<keyword evidence="6" id="KW-0256">Endoplasmic reticulum</keyword>
<reference evidence="11 12" key="1">
    <citation type="submission" date="2017-04" db="EMBL/GenBank/DDBJ databases">
        <title>Draft genome of the yeast Clavispora lusitaniae type strain CBS 6936.</title>
        <authorList>
            <person name="Durrens P."/>
            <person name="Klopp C."/>
            <person name="Biteau N."/>
            <person name="Fitton-Ouhabi V."/>
            <person name="Dementhon K."/>
            <person name="Accoceberry I."/>
            <person name="Sherman D.J."/>
            <person name="Noel T."/>
        </authorList>
    </citation>
    <scope>NUCLEOTIDE SEQUENCE [LARGE SCALE GENOMIC DNA]</scope>
    <source>
        <strain evidence="11 12">CBS 6936</strain>
    </source>
</reference>
<evidence type="ECO:0000256" key="8">
    <source>
        <dbReference type="ARBA" id="ARBA00023136"/>
    </source>
</evidence>
<name>A0AA91Q208_CLALS</name>
<keyword evidence="7 9" id="KW-1133">Transmembrane helix</keyword>
<feature type="transmembrane region" description="Helical" evidence="9">
    <location>
        <begin position="124"/>
        <end position="146"/>
    </location>
</feature>
<evidence type="ECO:0000256" key="6">
    <source>
        <dbReference type="ARBA" id="ARBA00022824"/>
    </source>
</evidence>
<dbReference type="GO" id="GO:0006506">
    <property type="term" value="P:GPI anchor biosynthetic process"/>
    <property type="evidence" value="ECO:0007669"/>
    <property type="project" value="UniProtKB-KW"/>
</dbReference>
<evidence type="ECO:0000256" key="7">
    <source>
        <dbReference type="ARBA" id="ARBA00022989"/>
    </source>
</evidence>
<comment type="similarity">
    <text evidence="3">Belongs to the PIGU family.</text>
</comment>
<evidence type="ECO:0000313" key="12">
    <source>
        <dbReference type="Proteomes" id="UP000195602"/>
    </source>
</evidence>
<dbReference type="PANTHER" id="PTHR13121">
    <property type="entry name" value="GPI TRANSAMIDASE COMPONENT PIG-U"/>
    <property type="match status" value="1"/>
</dbReference>
<accession>A0AA91Q208</accession>
<feature type="transmembrane region" description="Helical" evidence="9">
    <location>
        <begin position="277"/>
        <end position="295"/>
    </location>
</feature>
<comment type="caution">
    <text evidence="11">The sequence shown here is derived from an EMBL/GenBank/DDBJ whole genome shotgun (WGS) entry which is preliminary data.</text>
</comment>
<evidence type="ECO:0000313" key="11">
    <source>
        <dbReference type="EMBL" id="OVF09939.1"/>
    </source>
</evidence>
<protein>
    <submittedName>
        <fullName evidence="11">GPI-anchor transamidase subunit</fullName>
    </submittedName>
</protein>
<dbReference type="Pfam" id="PF06728">
    <property type="entry name" value="PIG-U"/>
    <property type="match status" value="1"/>
</dbReference>
<evidence type="ECO:0000256" key="10">
    <source>
        <dbReference type="SAM" id="SignalP"/>
    </source>
</evidence>
<feature type="transmembrane region" description="Helical" evidence="9">
    <location>
        <begin position="386"/>
        <end position="407"/>
    </location>
</feature>
<dbReference type="PANTHER" id="PTHR13121:SF0">
    <property type="entry name" value="PHOSPHATIDYLINOSITOL GLYCAN ANCHOR BIOSYNTHESIS CLASS U PROTEIN"/>
    <property type="match status" value="1"/>
</dbReference>
<sequence>MSLTAVLASGFALRFAVPTLLPHISHSLAATPQISTPIDSFRSIREAVYFLQNGMDAYDGGLVHHPPLLVAIFRVLSELLGPWSEVAFNFLFAAVDVGVAIKLTNLNRWYNQHQSKKTKSQFTAFSDALVASLYLFNPLMVLTNWAHSTQPISYFLIVESIAQVLVDKNAYRGAISLAVASYLSYSPLYLLFPLLALTYMASGRGSWGREVVVQCSAIFVASLSMLMLLSFALTASQDFVFQCYWPVMSFSKIAPNMGLWWYLFTEMFDFFTPLYKGIFNLYSFVFIVPLTIRLYEPASSPKIGDSFLAMVLCCLWVSFTKPYPVVGDLGFILSMLPIFKNTVIPRTKFLPLTMLMLIVCLLLAPIFYYCWIVLGNGNSNFFYSMNLVWAGVHVLLFLDLIWGRLVYDYVQINQVKDTESIRLTQM</sequence>
<proteinExistence type="inferred from homology"/>
<feature type="signal peptide" evidence="10">
    <location>
        <begin position="1"/>
        <end position="16"/>
    </location>
</feature>
<feature type="chain" id="PRO_5041698071" evidence="10">
    <location>
        <begin position="17"/>
        <end position="426"/>
    </location>
</feature>